<evidence type="ECO:0000259" key="3">
    <source>
        <dbReference type="PROSITE" id="PS51898"/>
    </source>
</evidence>
<comment type="caution">
    <text evidence="4">The sequence shown here is derived from an EMBL/GenBank/DDBJ whole genome shotgun (WGS) entry which is preliminary data.</text>
</comment>
<gene>
    <name evidence="4" type="ORF">S12H4_46705</name>
</gene>
<keyword evidence="2" id="KW-0233">DNA recombination</keyword>
<sequence length="193" mass="22415">MNDRVETELQSFTDSLIGSDVTKMNYKAHARLFLKFLNQRKANIERAKRFVEDCKSRGLENITVATYIAAVKAYLRYKGFSDEDIKKIRSPPVIVKLKQALEEDDWEKFLAVPDNLRDKVIAYVLLYGRCRVGGLRSLRVKDFDKNKGTITVREKFGETHTRGINPKTVNLLSEYIEENNFKENDHLVKLGRR</sequence>
<evidence type="ECO:0000313" key="4">
    <source>
        <dbReference type="EMBL" id="GAJ04745.1"/>
    </source>
</evidence>
<dbReference type="SUPFAM" id="SSF56349">
    <property type="entry name" value="DNA breaking-rejoining enzymes"/>
    <property type="match status" value="1"/>
</dbReference>
<reference evidence="4" key="1">
    <citation type="journal article" date="2014" name="Front. Microbiol.">
        <title>High frequency of phylogenetically diverse reductive dehalogenase-homologous genes in deep subseafloor sedimentary metagenomes.</title>
        <authorList>
            <person name="Kawai M."/>
            <person name="Futagami T."/>
            <person name="Toyoda A."/>
            <person name="Takaki Y."/>
            <person name="Nishi S."/>
            <person name="Hori S."/>
            <person name="Arai W."/>
            <person name="Tsubouchi T."/>
            <person name="Morono Y."/>
            <person name="Uchiyama I."/>
            <person name="Ito T."/>
            <person name="Fujiyama A."/>
            <person name="Inagaki F."/>
            <person name="Takami H."/>
        </authorList>
    </citation>
    <scope>NUCLEOTIDE SEQUENCE</scope>
    <source>
        <strain evidence="4">Expedition CK06-06</strain>
    </source>
</reference>
<dbReference type="PROSITE" id="PS51898">
    <property type="entry name" value="TYR_RECOMBINASE"/>
    <property type="match status" value="1"/>
</dbReference>
<dbReference type="GO" id="GO:0015074">
    <property type="term" value="P:DNA integration"/>
    <property type="evidence" value="ECO:0007669"/>
    <property type="project" value="InterPro"/>
</dbReference>
<dbReference type="Pfam" id="PF00589">
    <property type="entry name" value="Phage_integrase"/>
    <property type="match status" value="1"/>
</dbReference>
<dbReference type="CDD" id="cd00397">
    <property type="entry name" value="DNA_BRE_C"/>
    <property type="match status" value="1"/>
</dbReference>
<evidence type="ECO:0000256" key="2">
    <source>
        <dbReference type="ARBA" id="ARBA00023172"/>
    </source>
</evidence>
<dbReference type="Gene3D" id="1.10.443.10">
    <property type="entry name" value="Intergrase catalytic core"/>
    <property type="match status" value="1"/>
</dbReference>
<dbReference type="AlphaFoldDB" id="X1VDZ7"/>
<feature type="domain" description="Tyr recombinase" evidence="3">
    <location>
        <begin position="96"/>
        <end position="193"/>
    </location>
</feature>
<feature type="non-terminal residue" evidence="4">
    <location>
        <position position="193"/>
    </location>
</feature>
<name>X1VDZ7_9ZZZZ</name>
<dbReference type="InterPro" id="IPR011010">
    <property type="entry name" value="DNA_brk_join_enz"/>
</dbReference>
<keyword evidence="1" id="KW-0238">DNA-binding</keyword>
<evidence type="ECO:0000256" key="1">
    <source>
        <dbReference type="ARBA" id="ARBA00023125"/>
    </source>
</evidence>
<proteinExistence type="predicted"/>
<protein>
    <recommendedName>
        <fullName evidence="3">Tyr recombinase domain-containing protein</fullName>
    </recommendedName>
</protein>
<organism evidence="4">
    <name type="scientific">marine sediment metagenome</name>
    <dbReference type="NCBI Taxonomy" id="412755"/>
    <lineage>
        <taxon>unclassified sequences</taxon>
        <taxon>metagenomes</taxon>
        <taxon>ecological metagenomes</taxon>
    </lineage>
</organism>
<accession>X1VDZ7</accession>
<dbReference type="InterPro" id="IPR002104">
    <property type="entry name" value="Integrase_catalytic"/>
</dbReference>
<dbReference type="InterPro" id="IPR013762">
    <property type="entry name" value="Integrase-like_cat_sf"/>
</dbReference>
<dbReference type="GO" id="GO:0003677">
    <property type="term" value="F:DNA binding"/>
    <property type="evidence" value="ECO:0007669"/>
    <property type="project" value="UniProtKB-KW"/>
</dbReference>
<dbReference type="GO" id="GO:0006310">
    <property type="term" value="P:DNA recombination"/>
    <property type="evidence" value="ECO:0007669"/>
    <property type="project" value="UniProtKB-KW"/>
</dbReference>
<dbReference type="InterPro" id="IPR010998">
    <property type="entry name" value="Integrase_recombinase_N"/>
</dbReference>
<dbReference type="Gene3D" id="1.10.150.130">
    <property type="match status" value="1"/>
</dbReference>
<dbReference type="EMBL" id="BARW01029008">
    <property type="protein sequence ID" value="GAJ04745.1"/>
    <property type="molecule type" value="Genomic_DNA"/>
</dbReference>